<evidence type="ECO:0000256" key="7">
    <source>
        <dbReference type="ARBA" id="ARBA00022927"/>
    </source>
</evidence>
<feature type="compositionally biased region" description="Polar residues" evidence="10">
    <location>
        <begin position="79"/>
        <end position="89"/>
    </location>
</feature>
<evidence type="ECO:0000256" key="9">
    <source>
        <dbReference type="ARBA" id="ARBA00023136"/>
    </source>
</evidence>
<keyword evidence="4" id="KW-1003">Cell membrane</keyword>
<evidence type="ECO:0000256" key="2">
    <source>
        <dbReference type="ARBA" id="ARBA00006555"/>
    </source>
</evidence>
<dbReference type="InterPro" id="IPR037682">
    <property type="entry name" value="TonB_C"/>
</dbReference>
<dbReference type="NCBIfam" id="TIGR01352">
    <property type="entry name" value="tonB_Cterm"/>
    <property type="match status" value="1"/>
</dbReference>
<feature type="compositionally biased region" description="Pro residues" evidence="10">
    <location>
        <begin position="96"/>
        <end position="117"/>
    </location>
</feature>
<keyword evidence="13" id="KW-1185">Reference proteome</keyword>
<evidence type="ECO:0000256" key="3">
    <source>
        <dbReference type="ARBA" id="ARBA00022448"/>
    </source>
</evidence>
<dbReference type="PROSITE" id="PS52015">
    <property type="entry name" value="TONB_CTD"/>
    <property type="match status" value="1"/>
</dbReference>
<feature type="region of interest" description="Disordered" evidence="10">
    <location>
        <begin position="43"/>
        <end position="140"/>
    </location>
</feature>
<dbReference type="RefSeq" id="WP_094472622.1">
    <property type="nucleotide sequence ID" value="NZ_NOXT01000071.1"/>
</dbReference>
<reference evidence="12 13" key="1">
    <citation type="submission" date="2017-07" db="EMBL/GenBank/DDBJ databases">
        <title>Sandarakinorhabdus cyanobacteriorum sp. nov., a novel bacterium isolated from cyanobacterial aggregates in a eutrophic lake.</title>
        <authorList>
            <person name="Cai H."/>
        </authorList>
    </citation>
    <scope>NUCLEOTIDE SEQUENCE [LARGE SCALE GENOMIC DNA]</scope>
    <source>
        <strain evidence="12 13">TH057</strain>
    </source>
</reference>
<evidence type="ECO:0000313" key="12">
    <source>
        <dbReference type="EMBL" id="OYQ34046.1"/>
    </source>
</evidence>
<accession>A0A255YXT5</accession>
<evidence type="ECO:0000256" key="1">
    <source>
        <dbReference type="ARBA" id="ARBA00004383"/>
    </source>
</evidence>
<evidence type="ECO:0000256" key="10">
    <source>
        <dbReference type="SAM" id="MobiDB-lite"/>
    </source>
</evidence>
<evidence type="ECO:0000259" key="11">
    <source>
        <dbReference type="PROSITE" id="PS52015"/>
    </source>
</evidence>
<evidence type="ECO:0000313" key="13">
    <source>
        <dbReference type="Proteomes" id="UP000216991"/>
    </source>
</evidence>
<comment type="subcellular location">
    <subcellularLocation>
        <location evidence="1">Cell inner membrane</location>
        <topology evidence="1">Single-pass membrane protein</topology>
        <orientation evidence="1">Periplasmic side</orientation>
    </subcellularLocation>
</comment>
<evidence type="ECO:0000256" key="5">
    <source>
        <dbReference type="ARBA" id="ARBA00022519"/>
    </source>
</evidence>
<name>A0A255YXT5_9SPHN</name>
<dbReference type="AlphaFoldDB" id="A0A255YXT5"/>
<keyword evidence="3" id="KW-0813">Transport</keyword>
<dbReference type="Pfam" id="PF03544">
    <property type="entry name" value="TonB_C"/>
    <property type="match status" value="1"/>
</dbReference>
<keyword evidence="9" id="KW-0472">Membrane</keyword>
<dbReference type="InterPro" id="IPR006260">
    <property type="entry name" value="TonB/TolA_C"/>
</dbReference>
<keyword evidence="5" id="KW-0997">Cell inner membrane</keyword>
<dbReference type="GO" id="GO:0055085">
    <property type="term" value="P:transmembrane transport"/>
    <property type="evidence" value="ECO:0007669"/>
    <property type="project" value="InterPro"/>
</dbReference>
<keyword evidence="6" id="KW-0812">Transmembrane</keyword>
<dbReference type="Proteomes" id="UP000216991">
    <property type="component" value="Unassembled WGS sequence"/>
</dbReference>
<feature type="domain" description="TonB C-terminal" evidence="11">
    <location>
        <begin position="116"/>
        <end position="208"/>
    </location>
</feature>
<dbReference type="GO" id="GO:0005886">
    <property type="term" value="C:plasma membrane"/>
    <property type="evidence" value="ECO:0007669"/>
    <property type="project" value="UniProtKB-SubCell"/>
</dbReference>
<dbReference type="OrthoDB" id="7585155at2"/>
<gene>
    <name evidence="12" type="ORF">CHU93_02545</name>
</gene>
<dbReference type="SUPFAM" id="SSF74653">
    <property type="entry name" value="TolA/TonB C-terminal domain"/>
    <property type="match status" value="1"/>
</dbReference>
<comment type="similarity">
    <text evidence="2">Belongs to the TonB family.</text>
</comment>
<feature type="compositionally biased region" description="Pro residues" evidence="10">
    <location>
        <begin position="51"/>
        <end position="72"/>
    </location>
</feature>
<evidence type="ECO:0000256" key="8">
    <source>
        <dbReference type="ARBA" id="ARBA00022989"/>
    </source>
</evidence>
<protein>
    <recommendedName>
        <fullName evidence="11">TonB C-terminal domain-containing protein</fullName>
    </recommendedName>
</protein>
<sequence length="208" mass="22181">MSKNRQIALAAVAALHVLLGYAIVNGFAIKVVKKIMEPIEAVDVKEEAPPPEEPPPPPPQDIEIPPYVPPPAVTVASDAPTNAITTQSEVARPEPPRVAPPAPPAEPAPPAVAPTPATPKGRGNVISTDDYPSASRAAEEEGVVRVSYVIGEDGRVSACEVAQTSGFSRLDDATCKIIMRRWRFNPATRDGKPVAERKIQPVRWKLEG</sequence>
<evidence type="ECO:0000256" key="4">
    <source>
        <dbReference type="ARBA" id="ARBA00022475"/>
    </source>
</evidence>
<dbReference type="GO" id="GO:0015031">
    <property type="term" value="P:protein transport"/>
    <property type="evidence" value="ECO:0007669"/>
    <property type="project" value="UniProtKB-KW"/>
</dbReference>
<dbReference type="Gene3D" id="3.30.1150.10">
    <property type="match status" value="1"/>
</dbReference>
<dbReference type="PANTHER" id="PTHR33446">
    <property type="entry name" value="PROTEIN TONB-RELATED"/>
    <property type="match status" value="1"/>
</dbReference>
<dbReference type="PANTHER" id="PTHR33446:SF2">
    <property type="entry name" value="PROTEIN TONB"/>
    <property type="match status" value="1"/>
</dbReference>
<proteinExistence type="inferred from homology"/>
<keyword evidence="7" id="KW-0653">Protein transport</keyword>
<comment type="caution">
    <text evidence="12">The sequence shown here is derived from an EMBL/GenBank/DDBJ whole genome shotgun (WGS) entry which is preliminary data.</text>
</comment>
<evidence type="ECO:0000256" key="6">
    <source>
        <dbReference type="ARBA" id="ARBA00022692"/>
    </source>
</evidence>
<dbReference type="EMBL" id="NOXT01000071">
    <property type="protein sequence ID" value="OYQ34046.1"/>
    <property type="molecule type" value="Genomic_DNA"/>
</dbReference>
<dbReference type="InterPro" id="IPR051045">
    <property type="entry name" value="TonB-dependent_transducer"/>
</dbReference>
<organism evidence="12 13">
    <name type="scientific">Sandarakinorhabdus cyanobacteriorum</name>
    <dbReference type="NCBI Taxonomy" id="1981098"/>
    <lineage>
        <taxon>Bacteria</taxon>
        <taxon>Pseudomonadati</taxon>
        <taxon>Pseudomonadota</taxon>
        <taxon>Alphaproteobacteria</taxon>
        <taxon>Sphingomonadales</taxon>
        <taxon>Sphingosinicellaceae</taxon>
        <taxon>Sandarakinorhabdus</taxon>
    </lineage>
</organism>
<keyword evidence="8" id="KW-1133">Transmembrane helix</keyword>